<keyword evidence="7" id="KW-0067">ATP-binding</keyword>
<comment type="catalytic activity">
    <reaction evidence="1">
        <text>ATP + protein L-histidine = ADP + protein N-phospho-L-histidine.</text>
        <dbReference type="EC" id="2.7.13.3"/>
    </reaction>
</comment>
<dbReference type="AlphaFoldDB" id="A0A249JWX0"/>
<dbReference type="PANTHER" id="PTHR41523:SF8">
    <property type="entry name" value="ETHYLENE RESPONSE SENSOR PROTEIN"/>
    <property type="match status" value="1"/>
</dbReference>
<sequence>MATLAELITENSSLTTNEVEHLAELVAEWRLLADLSFADLLLWLPIRRDEKSWPQGHLVIAQIRPTTAATVFSNDLVGSQVNWGVRPLVDQALSDGEILRDAKPELVGQLMIKEESIPVILNGKTLAVISRHRNSELMRQPSKLELNYREIAHKIYKMVAEGTFPIRNSLYSSESAPRVGDGLIRLDVNGTIFFASPNARSALSRVGFQKELEGENLGAVFASLHKGENLPTDESWQTSLSGKSLRRAEYESPAAVIDILVIPLTEGNDRIGAVVLLHNITELRNRDRALITKDATIKEIHHRVKNNLQTVSALLRLQSRRVTDPIASEALSEAVRRVASIALVHETLSNQSSEFVEFDQVFEQIVKNALDLNTRKIEFKKVGVFGAFDSKTATALSLVVTELIHNALEHGLNESGDQLTVEVVKKQNNYQVNVCDNGSGLPSEFNIEKSANLGLQIATTLTKNELNGSLDLIRVGDLTRAEISFSGN</sequence>
<proteinExistence type="predicted"/>
<evidence type="ECO:0000313" key="12">
    <source>
        <dbReference type="Proteomes" id="UP000217153"/>
    </source>
</evidence>
<dbReference type="InterPro" id="IPR038424">
    <property type="entry name" value="H_kinase_PdtaS_GAF_sf"/>
</dbReference>
<dbReference type="InterPro" id="IPR011495">
    <property type="entry name" value="Sig_transdc_His_kin_sub2_dim/P"/>
</dbReference>
<protein>
    <recommendedName>
        <fullName evidence="2">histidine kinase</fullName>
        <ecNumber evidence="2">2.7.13.3</ecNumber>
    </recommendedName>
</protein>
<keyword evidence="3" id="KW-0597">Phosphoprotein</keyword>
<keyword evidence="12" id="KW-1185">Reference proteome</keyword>
<accession>A0A249JWX0</accession>
<evidence type="ECO:0000256" key="7">
    <source>
        <dbReference type="ARBA" id="ARBA00022840"/>
    </source>
</evidence>
<feature type="domain" description="Histidine kinase/HSP90-like ATPase" evidence="8">
    <location>
        <begin position="394"/>
        <end position="472"/>
    </location>
</feature>
<dbReference type="InterPro" id="IPR036890">
    <property type="entry name" value="HATPase_C_sf"/>
</dbReference>
<dbReference type="SUPFAM" id="SSF55874">
    <property type="entry name" value="ATPase domain of HSP90 chaperone/DNA topoisomerase II/histidine kinase"/>
    <property type="match status" value="1"/>
</dbReference>
<evidence type="ECO:0000256" key="5">
    <source>
        <dbReference type="ARBA" id="ARBA00022741"/>
    </source>
</evidence>
<evidence type="ECO:0000259" key="8">
    <source>
        <dbReference type="Pfam" id="PF02518"/>
    </source>
</evidence>
<dbReference type="Pfam" id="PF07568">
    <property type="entry name" value="HisKA_2"/>
    <property type="match status" value="1"/>
</dbReference>
<dbReference type="RefSeq" id="WP_095680328.1">
    <property type="nucleotide sequence ID" value="NZ_CP016768.2"/>
</dbReference>
<dbReference type="InterPro" id="IPR003594">
    <property type="entry name" value="HATPase_dom"/>
</dbReference>
<keyword evidence="6 11" id="KW-0418">Kinase</keyword>
<evidence type="ECO:0000313" key="11">
    <source>
        <dbReference type="EMBL" id="ASY09021.1"/>
    </source>
</evidence>
<reference evidence="12" key="1">
    <citation type="submission" date="2016-10" db="EMBL/GenBank/DDBJ databases">
        <title>High microdiversification within the ubiquitous acI lineage of Actinobacteria.</title>
        <authorList>
            <person name="Neuenschwander S.M."/>
            <person name="Salcher M."/>
            <person name="Ghai R."/>
            <person name="Pernthaler J."/>
        </authorList>
    </citation>
    <scope>NUCLEOTIDE SEQUENCE [LARGE SCALE GENOMIC DNA]</scope>
</reference>
<keyword evidence="5" id="KW-0547">Nucleotide-binding</keyword>
<dbReference type="EMBL" id="CP016768">
    <property type="protein sequence ID" value="ASY09021.1"/>
    <property type="molecule type" value="Genomic_DNA"/>
</dbReference>
<dbReference type="PANTHER" id="PTHR41523">
    <property type="entry name" value="TWO-COMPONENT SYSTEM SENSOR PROTEIN"/>
    <property type="match status" value="1"/>
</dbReference>
<evidence type="ECO:0000256" key="6">
    <source>
        <dbReference type="ARBA" id="ARBA00022777"/>
    </source>
</evidence>
<dbReference type="Gene3D" id="3.30.450.280">
    <property type="entry name" value="GAF domain"/>
    <property type="match status" value="1"/>
</dbReference>
<evidence type="ECO:0000256" key="2">
    <source>
        <dbReference type="ARBA" id="ARBA00012438"/>
    </source>
</evidence>
<evidence type="ECO:0000259" key="9">
    <source>
        <dbReference type="Pfam" id="PF07568"/>
    </source>
</evidence>
<dbReference type="OrthoDB" id="9767435at2"/>
<organism evidence="11 12">
    <name type="scientific">Candidatus Nanopelagicus limnae</name>
    <dbReference type="NCBI Taxonomy" id="1884634"/>
    <lineage>
        <taxon>Bacteria</taxon>
        <taxon>Bacillati</taxon>
        <taxon>Actinomycetota</taxon>
        <taxon>Actinomycetes</taxon>
        <taxon>Candidatus Nanopelagicales</taxon>
        <taxon>Candidatus Nanopelagicaceae</taxon>
        <taxon>Candidatus Nanopelagicus</taxon>
    </lineage>
</organism>
<dbReference type="Gene3D" id="3.30.565.10">
    <property type="entry name" value="Histidine kinase-like ATPase, C-terminal domain"/>
    <property type="match status" value="1"/>
</dbReference>
<dbReference type="Gene3D" id="3.30.450.20">
    <property type="entry name" value="PAS domain"/>
    <property type="match status" value="1"/>
</dbReference>
<evidence type="ECO:0000256" key="3">
    <source>
        <dbReference type="ARBA" id="ARBA00022553"/>
    </source>
</evidence>
<dbReference type="GO" id="GO:0005524">
    <property type="term" value="F:ATP binding"/>
    <property type="evidence" value="ECO:0007669"/>
    <property type="project" value="UniProtKB-KW"/>
</dbReference>
<dbReference type="KEGG" id="abam:B1s21122_01405"/>
<evidence type="ECO:0000256" key="1">
    <source>
        <dbReference type="ARBA" id="ARBA00000085"/>
    </source>
</evidence>
<dbReference type="Proteomes" id="UP000217153">
    <property type="component" value="Chromosome"/>
</dbReference>
<dbReference type="EC" id="2.7.13.3" evidence="2"/>
<name>A0A249JWX0_9ACTN</name>
<dbReference type="InterPro" id="IPR000014">
    <property type="entry name" value="PAS"/>
</dbReference>
<dbReference type="Pfam" id="PF12282">
    <property type="entry name" value="GAF_PdtaS"/>
    <property type="match status" value="1"/>
</dbReference>
<gene>
    <name evidence="11" type="ORF">B1s21122_01405</name>
</gene>
<evidence type="ECO:0000259" key="10">
    <source>
        <dbReference type="Pfam" id="PF12282"/>
    </source>
</evidence>
<feature type="domain" description="Histidine kinase PdtaS GAF" evidence="10">
    <location>
        <begin position="4"/>
        <end position="152"/>
    </location>
</feature>
<feature type="domain" description="Signal transduction histidine kinase subgroup 2 dimerisation and phosphoacceptor" evidence="9">
    <location>
        <begin position="299"/>
        <end position="371"/>
    </location>
</feature>
<dbReference type="InterPro" id="IPR022066">
    <property type="entry name" value="PdtaS_GAF"/>
</dbReference>
<evidence type="ECO:0000256" key="4">
    <source>
        <dbReference type="ARBA" id="ARBA00022679"/>
    </source>
</evidence>
<dbReference type="CDD" id="cd00130">
    <property type="entry name" value="PAS"/>
    <property type="match status" value="1"/>
</dbReference>
<keyword evidence="4" id="KW-0808">Transferase</keyword>
<dbReference type="Pfam" id="PF02518">
    <property type="entry name" value="HATPase_c"/>
    <property type="match status" value="1"/>
</dbReference>
<dbReference type="GO" id="GO:0004673">
    <property type="term" value="F:protein histidine kinase activity"/>
    <property type="evidence" value="ECO:0007669"/>
    <property type="project" value="UniProtKB-EC"/>
</dbReference>